<evidence type="ECO:0000256" key="1">
    <source>
        <dbReference type="SAM" id="Phobius"/>
    </source>
</evidence>
<keyword evidence="1" id="KW-0812">Transmembrane</keyword>
<feature type="transmembrane region" description="Helical" evidence="1">
    <location>
        <begin position="6"/>
        <end position="25"/>
    </location>
</feature>
<gene>
    <name evidence="2" type="ORF">KB874_13755</name>
</gene>
<sequence>MDRSRGMYLLAGLLGMMVLGSLVIIGTRGMEARVPVLPPAPPDRGDGPRPSLFARLGLAGAGAAARQASFLADYDPAEDQLVIIYDDSLGGEPGFEMRLNPDDPTVTDFLVDGVLVLSMPTAQVPMPRAIALLGESAAAALGLG</sequence>
<dbReference type="EMBL" id="JAGTUU010000005">
    <property type="protein sequence ID" value="MBS0125154.1"/>
    <property type="molecule type" value="Genomic_DNA"/>
</dbReference>
<reference evidence="2" key="1">
    <citation type="submission" date="2021-04" db="EMBL/GenBank/DDBJ databases">
        <authorList>
            <person name="Yoon J."/>
        </authorList>
    </citation>
    <scope>NUCLEOTIDE SEQUENCE</scope>
    <source>
        <strain evidence="2">KMU-90</strain>
    </source>
</reference>
<evidence type="ECO:0000313" key="2">
    <source>
        <dbReference type="EMBL" id="MBS0125154.1"/>
    </source>
</evidence>
<name>A0A8J7WHI9_9RHOB</name>
<proteinExistence type="predicted"/>
<dbReference type="AlphaFoldDB" id="A0A8J7WHI9"/>
<evidence type="ECO:0000313" key="3">
    <source>
        <dbReference type="Proteomes" id="UP000681356"/>
    </source>
</evidence>
<keyword evidence="1" id="KW-0472">Membrane</keyword>
<accession>A0A8J7WHI9</accession>
<keyword evidence="3" id="KW-1185">Reference proteome</keyword>
<keyword evidence="1" id="KW-1133">Transmembrane helix</keyword>
<comment type="caution">
    <text evidence="2">The sequence shown here is derived from an EMBL/GenBank/DDBJ whole genome shotgun (WGS) entry which is preliminary data.</text>
</comment>
<protein>
    <submittedName>
        <fullName evidence="2">Uncharacterized protein</fullName>
    </submittedName>
</protein>
<dbReference type="Proteomes" id="UP000681356">
    <property type="component" value="Unassembled WGS sequence"/>
</dbReference>
<organism evidence="2 3">
    <name type="scientific">Thetidibacter halocola</name>
    <dbReference type="NCBI Taxonomy" id="2827239"/>
    <lineage>
        <taxon>Bacteria</taxon>
        <taxon>Pseudomonadati</taxon>
        <taxon>Pseudomonadota</taxon>
        <taxon>Alphaproteobacteria</taxon>
        <taxon>Rhodobacterales</taxon>
        <taxon>Roseobacteraceae</taxon>
        <taxon>Thetidibacter</taxon>
    </lineage>
</organism>